<evidence type="ECO:0000313" key="1">
    <source>
        <dbReference type="EMBL" id="GBN55280.1"/>
    </source>
</evidence>
<evidence type="ECO:0000313" key="2">
    <source>
        <dbReference type="Proteomes" id="UP000499080"/>
    </source>
</evidence>
<comment type="caution">
    <text evidence="1">The sequence shown here is derived from an EMBL/GenBank/DDBJ whole genome shotgun (WGS) entry which is preliminary data.</text>
</comment>
<organism evidence="1 2">
    <name type="scientific">Araneus ventricosus</name>
    <name type="common">Orbweaver spider</name>
    <name type="synonym">Epeira ventricosa</name>
    <dbReference type="NCBI Taxonomy" id="182803"/>
    <lineage>
        <taxon>Eukaryota</taxon>
        <taxon>Metazoa</taxon>
        <taxon>Ecdysozoa</taxon>
        <taxon>Arthropoda</taxon>
        <taxon>Chelicerata</taxon>
        <taxon>Arachnida</taxon>
        <taxon>Araneae</taxon>
        <taxon>Araneomorphae</taxon>
        <taxon>Entelegynae</taxon>
        <taxon>Araneoidea</taxon>
        <taxon>Araneidae</taxon>
        <taxon>Araneus</taxon>
    </lineage>
</organism>
<keyword evidence="2" id="KW-1185">Reference proteome</keyword>
<protein>
    <submittedName>
        <fullName evidence="1">Uncharacterized protein</fullName>
    </submittedName>
</protein>
<dbReference type="OrthoDB" id="6484170at2759"/>
<proteinExistence type="predicted"/>
<dbReference type="Proteomes" id="UP000499080">
    <property type="component" value="Unassembled WGS sequence"/>
</dbReference>
<gene>
    <name evidence="1" type="ORF">AVEN_154140_1</name>
</gene>
<reference evidence="1 2" key="1">
    <citation type="journal article" date="2019" name="Sci. Rep.">
        <title>Orb-weaving spider Araneus ventricosus genome elucidates the spidroin gene catalogue.</title>
        <authorList>
            <person name="Kono N."/>
            <person name="Nakamura H."/>
            <person name="Ohtoshi R."/>
            <person name="Moran D.A.P."/>
            <person name="Shinohara A."/>
            <person name="Yoshida Y."/>
            <person name="Fujiwara M."/>
            <person name="Mori M."/>
            <person name="Tomita M."/>
            <person name="Arakawa K."/>
        </authorList>
    </citation>
    <scope>NUCLEOTIDE SEQUENCE [LARGE SCALE GENOMIC DNA]</scope>
</reference>
<dbReference type="EMBL" id="BGPR01135249">
    <property type="protein sequence ID" value="GBN55280.1"/>
    <property type="molecule type" value="Genomic_DNA"/>
</dbReference>
<name>A0A4Y2PXH9_ARAVE</name>
<dbReference type="AlphaFoldDB" id="A0A4Y2PXH9"/>
<accession>A0A4Y2PXH9</accession>
<sequence length="221" mass="25346">MKVSGKVTGRNGEYDATLERKTNEQSDLTTRVTFSRRNNALDISIINTENTGVQISASFPKESASLKISHSKQGREMTDASLYLGLEGSKILKSKINWRPKMWQDLRINTGETLRGLIATNRARYSTWSSNFAEELSTRASLMSRAMSDLLSPFVEDLKNGMNEIEHDLAAAKDTFWNMYYRNEFYMRDIVSEVDTVKQVARLAEHFQMPDLFPTKIYIFF</sequence>